<dbReference type="OrthoDB" id="5311848at2759"/>
<comment type="similarity">
    <text evidence="2 11">Belongs to the KAR5 family.</text>
</comment>
<reference evidence="12 13" key="1">
    <citation type="journal article" date="2014" name="PLoS ONE">
        <title>De novo Genome Assembly of the Fungal Plant Pathogen Pyrenophora semeniperda.</title>
        <authorList>
            <person name="Soliai M.M."/>
            <person name="Meyer S.E."/>
            <person name="Udall J.A."/>
            <person name="Elzinga D.E."/>
            <person name="Hermansen R.A."/>
            <person name="Bodily P.M."/>
            <person name="Hart A.A."/>
            <person name="Coleman C.E."/>
        </authorList>
    </citation>
    <scope>NUCLEOTIDE SEQUENCE [LARGE SCALE GENOMIC DNA]</scope>
    <source>
        <strain evidence="12 13">CCB06</strain>
        <tissue evidence="12">Mycelium</tissue>
    </source>
</reference>
<dbReference type="PANTHER" id="PTHR28012:SF1">
    <property type="entry name" value="NUCLEAR FUSION PROTEIN KAR5"/>
    <property type="match status" value="1"/>
</dbReference>
<dbReference type="GO" id="GO:0005789">
    <property type="term" value="C:endoplasmic reticulum membrane"/>
    <property type="evidence" value="ECO:0007669"/>
    <property type="project" value="UniProtKB-SubCell"/>
</dbReference>
<evidence type="ECO:0000256" key="7">
    <source>
        <dbReference type="ARBA" id="ARBA00022989"/>
    </source>
</evidence>
<dbReference type="Pfam" id="PF04163">
    <property type="entry name" value="Tht1"/>
    <property type="match status" value="1"/>
</dbReference>
<keyword evidence="4 11" id="KW-0812">Transmembrane</keyword>
<keyword evidence="7 11" id="KW-1133">Transmembrane helix</keyword>
<dbReference type="InterPro" id="IPR007292">
    <property type="entry name" value="Nuclear_fusion_Kar5"/>
</dbReference>
<proteinExistence type="inferred from homology"/>
<name>A0A3M7MJB0_9PLEO</name>
<accession>A0A3M7MJB0</accession>
<organism evidence="12 13">
    <name type="scientific">Pyrenophora seminiperda CCB06</name>
    <dbReference type="NCBI Taxonomy" id="1302712"/>
    <lineage>
        <taxon>Eukaryota</taxon>
        <taxon>Fungi</taxon>
        <taxon>Dikarya</taxon>
        <taxon>Ascomycota</taxon>
        <taxon>Pezizomycotina</taxon>
        <taxon>Dothideomycetes</taxon>
        <taxon>Pleosporomycetidae</taxon>
        <taxon>Pleosporales</taxon>
        <taxon>Pleosporineae</taxon>
        <taxon>Pleosporaceae</taxon>
        <taxon>Pyrenophora</taxon>
    </lineage>
</organism>
<evidence type="ECO:0000256" key="1">
    <source>
        <dbReference type="ARBA" id="ARBA00003389"/>
    </source>
</evidence>
<evidence type="ECO:0000256" key="5">
    <source>
        <dbReference type="ARBA" id="ARBA00022729"/>
    </source>
</evidence>
<feature type="transmembrane region" description="Helical" evidence="11">
    <location>
        <begin position="321"/>
        <end position="351"/>
    </location>
</feature>
<evidence type="ECO:0000256" key="4">
    <source>
        <dbReference type="ARBA" id="ARBA00022692"/>
    </source>
</evidence>
<keyword evidence="8 11" id="KW-0472">Membrane</keyword>
<feature type="transmembrane region" description="Helical" evidence="11">
    <location>
        <begin position="358"/>
        <end position="381"/>
    </location>
</feature>
<protein>
    <submittedName>
        <fullName evidence="12">Nuclear membrane fusion kar5</fullName>
    </submittedName>
</protein>
<evidence type="ECO:0000256" key="9">
    <source>
        <dbReference type="ARBA" id="ARBA00023180"/>
    </source>
</evidence>
<dbReference type="GO" id="GO:0048288">
    <property type="term" value="P:nuclear membrane fusion involved in karyogamy"/>
    <property type="evidence" value="ECO:0007669"/>
    <property type="project" value="UniProtKB-UniRule"/>
</dbReference>
<comment type="subcellular location">
    <subcellularLocation>
        <location evidence="11">Endoplasmic reticulum membrane</location>
    </subcellularLocation>
    <subcellularLocation>
        <location evidence="11">Nucleus membrane</location>
    </subcellularLocation>
</comment>
<evidence type="ECO:0000256" key="2">
    <source>
        <dbReference type="ARBA" id="ARBA00010473"/>
    </source>
</evidence>
<dbReference type="PANTHER" id="PTHR28012">
    <property type="entry name" value="NUCLEAR FUSION PROTEIN KAR5"/>
    <property type="match status" value="1"/>
</dbReference>
<evidence type="ECO:0000256" key="3">
    <source>
        <dbReference type="ARBA" id="ARBA00022459"/>
    </source>
</evidence>
<sequence length="481" mass="53417">MNECKLLEHAPDYAKSQPEAYLDNIKTEYAAKLAVCELLSAQPINPVPPPHCGILVPHSKHCGKAGGWWHTQPEVPNDKQCYSDFKDYQYMQCLKSLQSTPQYWTSFSNARQNAVVMCQASRDAIERENHLETFKNLTQVLGGVTSTMQEMTEEYESLVRKQRQYSEEAGDLHDQLKNDIHAVQEKAVATVGALDEKFSDFMKSSISELITALADSQSNEINRIHDSMQAFSQDLIIESSQLAKYFTGELQQYHDQALASLQTNHMAQVDSYNVLSTYMGIAQQTINKTGNVADRSLSKIDSISQRLDVFETQTEHIAKGFAFLGAIPVLFTLLFHGLIGSIGTLFMFTLLYRINAKLATYSAGACSSAFLLHICGVFDWIGSLPSRVANIHAQSPLTIIAGMSSWQKGAGIVLLLWLGAYPVCRINAFLGTYIAVALERLLGSLWFNEYSNDGGMGYLPRVEIPARDPCHKGNEIYGGIA</sequence>
<evidence type="ECO:0000313" key="12">
    <source>
        <dbReference type="EMBL" id="RMZ74522.1"/>
    </source>
</evidence>
<dbReference type="GO" id="GO:0031965">
    <property type="term" value="C:nuclear membrane"/>
    <property type="evidence" value="ECO:0007669"/>
    <property type="project" value="UniProtKB-SubCell"/>
</dbReference>
<dbReference type="GO" id="GO:0000742">
    <property type="term" value="P:karyogamy involved in conjugation with cellular fusion"/>
    <property type="evidence" value="ECO:0007669"/>
    <property type="project" value="UniProtKB-UniRule"/>
</dbReference>
<evidence type="ECO:0000256" key="10">
    <source>
        <dbReference type="ARBA" id="ARBA00023242"/>
    </source>
</evidence>
<comment type="function">
    <text evidence="1 11">Required for nuclear membrane fusion during karyogamy.</text>
</comment>
<dbReference type="AlphaFoldDB" id="A0A3M7MJB0"/>
<keyword evidence="6 11" id="KW-0256">Endoplasmic reticulum</keyword>
<evidence type="ECO:0000256" key="11">
    <source>
        <dbReference type="RuleBase" id="RU368082"/>
    </source>
</evidence>
<evidence type="ECO:0000256" key="8">
    <source>
        <dbReference type="ARBA" id="ARBA00023136"/>
    </source>
</evidence>
<keyword evidence="9" id="KW-0325">Glycoprotein</keyword>
<keyword evidence="5 11" id="KW-0732">Signal</keyword>
<evidence type="ECO:0000313" key="13">
    <source>
        <dbReference type="Proteomes" id="UP000265663"/>
    </source>
</evidence>
<keyword evidence="10 11" id="KW-0539">Nucleus</keyword>
<keyword evidence="3 11" id="KW-0415">Karyogamy</keyword>
<dbReference type="EMBL" id="KE747844">
    <property type="protein sequence ID" value="RMZ74522.1"/>
    <property type="molecule type" value="Genomic_DNA"/>
</dbReference>
<dbReference type="Proteomes" id="UP000265663">
    <property type="component" value="Unassembled WGS sequence"/>
</dbReference>
<gene>
    <name evidence="12" type="ORF">GMOD_00003572</name>
</gene>
<evidence type="ECO:0000256" key="6">
    <source>
        <dbReference type="ARBA" id="ARBA00022824"/>
    </source>
</evidence>
<keyword evidence="13" id="KW-1185">Reference proteome</keyword>